<keyword evidence="2" id="KW-1185">Reference proteome</keyword>
<dbReference type="Proteomes" id="UP000004690">
    <property type="component" value="Unassembled WGS sequence"/>
</dbReference>
<proteinExistence type="predicted"/>
<reference evidence="1 2" key="1">
    <citation type="submission" date="2012-02" db="EMBL/GenBank/DDBJ databases">
        <title>Improved High-Quality Draft genome of Joostella marina DSM 19592.</title>
        <authorList>
            <consortium name="US DOE Joint Genome Institute (JGI-PGF)"/>
            <person name="Lucas S."/>
            <person name="Copeland A."/>
            <person name="Lapidus A."/>
            <person name="Bruce D."/>
            <person name="Goodwin L."/>
            <person name="Pitluck S."/>
            <person name="Peters L."/>
            <person name="Chertkov O."/>
            <person name="Ovchinnikova G."/>
            <person name="Kyrpides N."/>
            <person name="Mavromatis K."/>
            <person name="Detter J.C."/>
            <person name="Han C."/>
            <person name="Land M."/>
            <person name="Hauser L."/>
            <person name="Markowitz V."/>
            <person name="Cheng J.-F."/>
            <person name="Hugenholtz P."/>
            <person name="Woyke T."/>
            <person name="Wu D."/>
            <person name="Tindall B."/>
            <person name="Brambilla E."/>
            <person name="Klenk H.-P."/>
            <person name="Eisen J.A."/>
        </authorList>
    </citation>
    <scope>NUCLEOTIDE SEQUENCE [LARGE SCALE GENOMIC DNA]</scope>
    <source>
        <strain evidence="1 2">DSM 19592</strain>
    </source>
</reference>
<accession>I3C1Z0</accession>
<dbReference type="EMBL" id="JH651379">
    <property type="protein sequence ID" value="EIJ37633.1"/>
    <property type="molecule type" value="Genomic_DNA"/>
</dbReference>
<dbReference type="RefSeq" id="WP_008610640.1">
    <property type="nucleotide sequence ID" value="NZ_JH651379.1"/>
</dbReference>
<dbReference type="OrthoDB" id="9926894at2"/>
<name>I3C1Z0_9FLAO</name>
<evidence type="ECO:0000313" key="1">
    <source>
        <dbReference type="EMBL" id="EIJ37633.1"/>
    </source>
</evidence>
<sequence>MKKKHMGFGGLILILGLFVLKPLLTNSIKKYRYENEILPIRKGIKERIKREQQSFPGTKGIIYSLSTFPNPEIAYVTGYHEEKNSALPYFDLTVETPLGHRTFSRDTTIGQVIGILINHHDSIPDEDKNRIFNIYYKLGTDLIDKEINRSVSIMRVYLKDSLYDAVFIANTFTKNFNSKSNELARKRLKRIEKELGTIKTQYYQQTIK</sequence>
<gene>
    <name evidence="1" type="ORF">JoomaDRAFT_0594</name>
</gene>
<dbReference type="HOGENOM" id="CLU_1319495_0_0_10"/>
<protein>
    <submittedName>
        <fullName evidence="1">Uncharacterized protein</fullName>
    </submittedName>
</protein>
<evidence type="ECO:0000313" key="2">
    <source>
        <dbReference type="Proteomes" id="UP000004690"/>
    </source>
</evidence>
<organism evidence="1 2">
    <name type="scientific">Galbibacter orientalis DSM 19592</name>
    <dbReference type="NCBI Taxonomy" id="926559"/>
    <lineage>
        <taxon>Bacteria</taxon>
        <taxon>Pseudomonadati</taxon>
        <taxon>Bacteroidota</taxon>
        <taxon>Flavobacteriia</taxon>
        <taxon>Flavobacteriales</taxon>
        <taxon>Flavobacteriaceae</taxon>
        <taxon>Galbibacter</taxon>
    </lineage>
</organism>
<dbReference type="AlphaFoldDB" id="I3C1Z0"/>